<feature type="region of interest" description="Disordered" evidence="7">
    <location>
        <begin position="183"/>
        <end position="208"/>
    </location>
</feature>
<keyword evidence="5 8" id="KW-1133">Transmembrane helix</keyword>
<feature type="transmembrane region" description="Helical" evidence="8">
    <location>
        <begin position="340"/>
        <end position="361"/>
    </location>
</feature>
<keyword evidence="6 8" id="KW-0472">Membrane</keyword>
<dbReference type="GO" id="GO:0044874">
    <property type="term" value="P:lipoprotein localization to outer membrane"/>
    <property type="evidence" value="ECO:0007669"/>
    <property type="project" value="TreeGrafter"/>
</dbReference>
<evidence type="ECO:0000256" key="4">
    <source>
        <dbReference type="ARBA" id="ARBA00022692"/>
    </source>
</evidence>
<dbReference type="Pfam" id="PF02687">
    <property type="entry name" value="FtsX"/>
    <property type="match status" value="1"/>
</dbReference>
<dbReference type="PANTHER" id="PTHR30489">
    <property type="entry name" value="LIPOPROTEIN-RELEASING SYSTEM TRANSMEMBRANE PROTEIN LOLE"/>
    <property type="match status" value="1"/>
</dbReference>
<evidence type="ECO:0000256" key="6">
    <source>
        <dbReference type="ARBA" id="ARBA00023136"/>
    </source>
</evidence>
<keyword evidence="4 8" id="KW-0812">Transmembrane</keyword>
<gene>
    <name evidence="10" type="ORF">FAZ95_17680</name>
</gene>
<reference evidence="10 11" key="1">
    <citation type="submission" date="2019-05" db="EMBL/GenBank/DDBJ databases">
        <title>Burkholderia sp. DHOD12, isolated from subtropical forest soil.</title>
        <authorList>
            <person name="Gao Z.-H."/>
            <person name="Qiu L.-H."/>
        </authorList>
    </citation>
    <scope>NUCLEOTIDE SEQUENCE [LARGE SCALE GENOMIC DNA]</scope>
    <source>
        <strain evidence="10 11">DHOD12</strain>
    </source>
</reference>
<evidence type="ECO:0000313" key="10">
    <source>
        <dbReference type="EMBL" id="QCP50820.1"/>
    </source>
</evidence>
<evidence type="ECO:0000313" key="11">
    <source>
        <dbReference type="Proteomes" id="UP000298656"/>
    </source>
</evidence>
<feature type="transmembrane region" description="Helical" evidence="8">
    <location>
        <begin position="21"/>
        <end position="40"/>
    </location>
</feature>
<dbReference type="KEGG" id="tvl:FAZ95_17680"/>
<dbReference type="OrthoDB" id="9770036at2"/>
<evidence type="ECO:0000256" key="1">
    <source>
        <dbReference type="ARBA" id="ARBA00004651"/>
    </source>
</evidence>
<name>A0A4V1EHM8_9BURK</name>
<dbReference type="InterPro" id="IPR003838">
    <property type="entry name" value="ABC3_permease_C"/>
</dbReference>
<evidence type="ECO:0000259" key="9">
    <source>
        <dbReference type="Pfam" id="PF02687"/>
    </source>
</evidence>
<keyword evidence="11" id="KW-1185">Reference proteome</keyword>
<dbReference type="InterPro" id="IPR051447">
    <property type="entry name" value="Lipoprotein-release_system"/>
</dbReference>
<protein>
    <submittedName>
        <fullName evidence="10">ABC transporter permease</fullName>
    </submittedName>
</protein>
<dbReference type="RefSeq" id="WP_137333630.1">
    <property type="nucleotide sequence ID" value="NZ_CP040077.1"/>
</dbReference>
<dbReference type="AlphaFoldDB" id="A0A4V1EHM8"/>
<dbReference type="PANTHER" id="PTHR30489:SF0">
    <property type="entry name" value="LIPOPROTEIN-RELEASING SYSTEM TRANSMEMBRANE PROTEIN LOLE"/>
    <property type="match status" value="1"/>
</dbReference>
<accession>A0A4V1EHM8</accession>
<feature type="transmembrane region" description="Helical" evidence="8">
    <location>
        <begin position="397"/>
        <end position="418"/>
    </location>
</feature>
<keyword evidence="3" id="KW-1003">Cell membrane</keyword>
<dbReference type="Proteomes" id="UP000298656">
    <property type="component" value="Chromosome 1"/>
</dbReference>
<feature type="domain" description="ABC3 transporter permease C-terminal" evidence="9">
    <location>
        <begin position="347"/>
        <end position="472"/>
    </location>
</feature>
<proteinExistence type="inferred from homology"/>
<evidence type="ECO:0000256" key="2">
    <source>
        <dbReference type="ARBA" id="ARBA00005236"/>
    </source>
</evidence>
<evidence type="ECO:0000256" key="8">
    <source>
        <dbReference type="SAM" id="Phobius"/>
    </source>
</evidence>
<feature type="transmembrane region" description="Helical" evidence="8">
    <location>
        <begin position="446"/>
        <end position="464"/>
    </location>
</feature>
<organism evidence="10 11">
    <name type="scientific">Trinickia violacea</name>
    <dbReference type="NCBI Taxonomy" id="2571746"/>
    <lineage>
        <taxon>Bacteria</taxon>
        <taxon>Pseudomonadati</taxon>
        <taxon>Pseudomonadota</taxon>
        <taxon>Betaproteobacteria</taxon>
        <taxon>Burkholderiales</taxon>
        <taxon>Burkholderiaceae</taxon>
        <taxon>Trinickia</taxon>
    </lineage>
</organism>
<sequence>MKNWLLAFRNLLRNRRRSMTTLFAMVIGLTSVLVFGGYAGNINYGLQTQFVQHGGHLQIQHRNYFLYGSGDPVSYGLADYEHIIEAVKSDPELARLVTVVTPVLAVNGIAGNFAAGVSRTVFGSGIVVADQNRMRLWNDYGFPSTPKDLALTATSPDSALIGTGVARVLRLCGPLKVSDCAPQDAPAGWPGKSSQGDHEPEAEGAQPVAAPSDIAQLATLEANANTKAPEPHGARIELLTSNAYGAPNVAELKIVEAQKQAVKDVDDMFVQLHLAQAQRLVYGGGKPEVTSIVVQLKHTSQLGVARERLNALLHTTLQGQPLEVLDFETLNPQYGQITGMFAAVFGFIAVMIATIVMFTVGNTMNMAVMERTKEIGTLRAIGVRGSGIRNIFLCEGFLLGTCGAVLGTLFALLAAALINHSGLHWTPPGQTDPVALTVRVWGETGMIVRNALGVIVVATFSAWWPARRAARMLIVDSLRFA</sequence>
<dbReference type="GO" id="GO:0098797">
    <property type="term" value="C:plasma membrane protein complex"/>
    <property type="evidence" value="ECO:0007669"/>
    <property type="project" value="TreeGrafter"/>
</dbReference>
<evidence type="ECO:0000256" key="7">
    <source>
        <dbReference type="SAM" id="MobiDB-lite"/>
    </source>
</evidence>
<comment type="subcellular location">
    <subcellularLocation>
        <location evidence="1">Cell membrane</location>
        <topology evidence="1">Multi-pass membrane protein</topology>
    </subcellularLocation>
</comment>
<evidence type="ECO:0000256" key="5">
    <source>
        <dbReference type="ARBA" id="ARBA00022989"/>
    </source>
</evidence>
<dbReference type="EMBL" id="CP040077">
    <property type="protein sequence ID" value="QCP50820.1"/>
    <property type="molecule type" value="Genomic_DNA"/>
</dbReference>
<evidence type="ECO:0000256" key="3">
    <source>
        <dbReference type="ARBA" id="ARBA00022475"/>
    </source>
</evidence>
<comment type="similarity">
    <text evidence="2">Belongs to the ABC-4 integral membrane protein family. LolC/E subfamily.</text>
</comment>